<keyword evidence="7" id="KW-0234">DNA repair</keyword>
<dbReference type="GO" id="GO:0051539">
    <property type="term" value="F:4 iron, 4 sulfur cluster binding"/>
    <property type="evidence" value="ECO:0007669"/>
    <property type="project" value="UniProtKB-KW"/>
</dbReference>
<organism evidence="9">
    <name type="scientific">marine sediment metagenome</name>
    <dbReference type="NCBI Taxonomy" id="412755"/>
    <lineage>
        <taxon>unclassified sequences</taxon>
        <taxon>metagenomes</taxon>
        <taxon>ecological metagenomes</taxon>
    </lineage>
</organism>
<sequence length="92" mass="10109">DHVDQCRWWLDLERRMVAPRLTVALGATAAFALTGNRKPLTPRRGLVEPARDGGPVLITWHPSLILRLPPDRAPAALAELRADLAQAVQMVA</sequence>
<protein>
    <submittedName>
        <fullName evidence="9">Uracil-DNA glycosylase</fullName>
        <ecNumber evidence="9">3.2.2.-</ecNumber>
    </submittedName>
</protein>
<evidence type="ECO:0000313" key="9">
    <source>
        <dbReference type="EMBL" id="KTF06105.1"/>
    </source>
</evidence>
<evidence type="ECO:0000256" key="7">
    <source>
        <dbReference type="ARBA" id="ARBA00023204"/>
    </source>
</evidence>
<keyword evidence="9" id="KW-0326">Glycosidase</keyword>
<feature type="domain" description="Uracil-DNA glycosylase-like" evidence="8">
    <location>
        <begin position="2"/>
        <end position="84"/>
    </location>
</feature>
<evidence type="ECO:0000256" key="4">
    <source>
        <dbReference type="ARBA" id="ARBA00022801"/>
    </source>
</evidence>
<feature type="non-terminal residue" evidence="9">
    <location>
        <position position="1"/>
    </location>
</feature>
<reference evidence="9" key="1">
    <citation type="submission" date="2013-11" db="EMBL/GenBank/DDBJ databases">
        <title>Microbial diversity, functional groups and degradation webs in Northern and Southern Mediterranean and Red Sea marine crude oil polluted sites.</title>
        <authorList>
            <person name="Daffonchio D."/>
            <person name="Mapelli F."/>
            <person name="Ferrer M."/>
            <person name="Richter M."/>
            <person name="Cherif A."/>
            <person name="Malkawi H.I."/>
            <person name="Yakimov M.M."/>
            <person name="Abdel-Fattah Y.R."/>
            <person name="Blaghen M."/>
            <person name="Golyshin P.N."/>
            <person name="Kalogerakis N."/>
            <person name="Boon N."/>
            <person name="Magagnini M."/>
            <person name="Fava F."/>
        </authorList>
    </citation>
    <scope>NUCLEOTIDE SEQUENCE</scope>
</reference>
<dbReference type="GO" id="GO:0046872">
    <property type="term" value="F:metal ion binding"/>
    <property type="evidence" value="ECO:0007669"/>
    <property type="project" value="UniProtKB-KW"/>
</dbReference>
<dbReference type="AlphaFoldDB" id="A0A1B6NRJ4"/>
<evidence type="ECO:0000259" key="8">
    <source>
        <dbReference type="Pfam" id="PF03167"/>
    </source>
</evidence>
<dbReference type="PANTHER" id="PTHR33693">
    <property type="entry name" value="TYPE-5 URACIL-DNA GLYCOSYLASE"/>
    <property type="match status" value="1"/>
</dbReference>
<accession>A0A1B6NRJ4</accession>
<keyword evidence="4 9" id="KW-0378">Hydrolase</keyword>
<dbReference type="Gene3D" id="3.40.470.10">
    <property type="entry name" value="Uracil-DNA glycosylase-like domain"/>
    <property type="match status" value="1"/>
</dbReference>
<proteinExistence type="predicted"/>
<keyword evidence="3" id="KW-0227">DNA damage</keyword>
<evidence type="ECO:0000256" key="3">
    <source>
        <dbReference type="ARBA" id="ARBA00022763"/>
    </source>
</evidence>
<dbReference type="EMBL" id="AYSL01001367">
    <property type="protein sequence ID" value="KTF06105.1"/>
    <property type="molecule type" value="Genomic_DNA"/>
</dbReference>
<dbReference type="PANTHER" id="PTHR33693:SF9">
    <property type="entry name" value="TYPE-4 URACIL-DNA GLYCOSYLASE"/>
    <property type="match status" value="1"/>
</dbReference>
<dbReference type="SUPFAM" id="SSF52141">
    <property type="entry name" value="Uracil-DNA glycosylase-like"/>
    <property type="match status" value="1"/>
</dbReference>
<keyword evidence="6" id="KW-0411">Iron-sulfur</keyword>
<dbReference type="InterPro" id="IPR005122">
    <property type="entry name" value="Uracil-DNA_glycosylase-like"/>
</dbReference>
<name>A0A1B6NRJ4_9ZZZZ</name>
<dbReference type="GO" id="GO:0097506">
    <property type="term" value="F:deaminated base DNA N-glycosylase activity"/>
    <property type="evidence" value="ECO:0007669"/>
    <property type="project" value="UniProtKB-ARBA"/>
</dbReference>
<comment type="caution">
    <text evidence="9">The sequence shown here is derived from an EMBL/GenBank/DDBJ whole genome shotgun (WGS) entry which is preliminary data.</text>
</comment>
<gene>
    <name evidence="9" type="ORF">MGSAQ_002399</name>
</gene>
<dbReference type="InterPro" id="IPR051536">
    <property type="entry name" value="UDG_Type-4/5"/>
</dbReference>
<evidence type="ECO:0000256" key="2">
    <source>
        <dbReference type="ARBA" id="ARBA00022723"/>
    </source>
</evidence>
<keyword evidence="1" id="KW-0004">4Fe-4S</keyword>
<dbReference type="GO" id="GO:0006281">
    <property type="term" value="P:DNA repair"/>
    <property type="evidence" value="ECO:0007669"/>
    <property type="project" value="UniProtKB-KW"/>
</dbReference>
<keyword evidence="2" id="KW-0479">Metal-binding</keyword>
<dbReference type="InterPro" id="IPR036895">
    <property type="entry name" value="Uracil-DNA_glycosylase-like_sf"/>
</dbReference>
<evidence type="ECO:0000256" key="5">
    <source>
        <dbReference type="ARBA" id="ARBA00023004"/>
    </source>
</evidence>
<evidence type="ECO:0000256" key="1">
    <source>
        <dbReference type="ARBA" id="ARBA00022485"/>
    </source>
</evidence>
<dbReference type="EC" id="3.2.2.-" evidence="9"/>
<dbReference type="Pfam" id="PF03167">
    <property type="entry name" value="UDG"/>
    <property type="match status" value="1"/>
</dbReference>
<keyword evidence="5" id="KW-0408">Iron</keyword>
<evidence type="ECO:0000256" key="6">
    <source>
        <dbReference type="ARBA" id="ARBA00023014"/>
    </source>
</evidence>